<dbReference type="AlphaFoldDB" id="A0A6N2MT42"/>
<evidence type="ECO:0000256" key="1">
    <source>
        <dbReference type="SAM" id="MobiDB-lite"/>
    </source>
</evidence>
<proteinExistence type="predicted"/>
<feature type="region of interest" description="Disordered" evidence="1">
    <location>
        <begin position="235"/>
        <end position="256"/>
    </location>
</feature>
<organism evidence="2">
    <name type="scientific">Salix viminalis</name>
    <name type="common">Common osier</name>
    <name type="synonym">Basket willow</name>
    <dbReference type="NCBI Taxonomy" id="40686"/>
    <lineage>
        <taxon>Eukaryota</taxon>
        <taxon>Viridiplantae</taxon>
        <taxon>Streptophyta</taxon>
        <taxon>Embryophyta</taxon>
        <taxon>Tracheophyta</taxon>
        <taxon>Spermatophyta</taxon>
        <taxon>Magnoliopsida</taxon>
        <taxon>eudicotyledons</taxon>
        <taxon>Gunneridae</taxon>
        <taxon>Pentapetalae</taxon>
        <taxon>rosids</taxon>
        <taxon>fabids</taxon>
        <taxon>Malpighiales</taxon>
        <taxon>Salicaceae</taxon>
        <taxon>Saliceae</taxon>
        <taxon>Salix</taxon>
    </lineage>
</organism>
<sequence length="365" mass="39682">MDLHQKISLQSIHSSEDDYGHLISSSKSRESFWSITDSSLNHNPDQEVAMNNSFMDRPQNLNSNSLLHDNPALTLSGQLYHLGNGERLLGSNSGTALPEEPTFLSGMIHTSHGNDVDNRFGSKYTKDKVLAELDNRSGSKCVRTMSTSVSHIEENFVQQAETAMDLVNSHSRHSSLSSAGGYGGLHDYEMGVYNSTYEELSNDRVVSSKGLDNSLHKCPPVSRAVSSLDVLSDMASASHNKHKNPTSIATSDERRNESVENVAAAWGGDTQACGKKEARFRRTSSYNDAAGITTETSFIDVLKKPVFSEADAANAAALESSDGSLTARNGKKKGKKGRQIDPALLGFKVSSNRIMMGEIQHLDDI</sequence>
<gene>
    <name evidence="2" type="ORF">SVIM_LOCUS347350</name>
</gene>
<reference evidence="2" key="1">
    <citation type="submission" date="2019-03" db="EMBL/GenBank/DDBJ databases">
        <authorList>
            <person name="Mank J."/>
            <person name="Almeida P."/>
        </authorList>
    </citation>
    <scope>NUCLEOTIDE SEQUENCE</scope>
    <source>
        <strain evidence="2">78183</strain>
    </source>
</reference>
<dbReference type="EMBL" id="CAADRP010001759">
    <property type="protein sequence ID" value="VFU51386.1"/>
    <property type="molecule type" value="Genomic_DNA"/>
</dbReference>
<accession>A0A6N2MT42</accession>
<name>A0A6N2MT42_SALVM</name>
<dbReference type="PANTHER" id="PTHR46992">
    <property type="entry name" value="GYF DOMAIN-CONTAINING PROTEIN"/>
    <property type="match status" value="1"/>
</dbReference>
<protein>
    <submittedName>
        <fullName evidence="2">Uncharacterized protein</fullName>
    </submittedName>
</protein>
<dbReference type="PANTHER" id="PTHR46992:SF1">
    <property type="entry name" value="GYF DOMAIN-CONTAINING PROTEIN"/>
    <property type="match status" value="1"/>
</dbReference>
<evidence type="ECO:0000313" key="2">
    <source>
        <dbReference type="EMBL" id="VFU51386.1"/>
    </source>
</evidence>